<keyword evidence="2" id="KW-0687">Ribonucleoprotein</keyword>
<evidence type="ECO:0000259" key="1">
    <source>
        <dbReference type="Pfam" id="PF01248"/>
    </source>
</evidence>
<dbReference type="Pfam" id="PF01248">
    <property type="entry name" value="Ribosomal_L7Ae"/>
    <property type="match status" value="1"/>
</dbReference>
<dbReference type="AlphaFoldDB" id="A0A4R2KYZ6"/>
<dbReference type="SUPFAM" id="SSF55315">
    <property type="entry name" value="L30e-like"/>
    <property type="match status" value="1"/>
</dbReference>
<protein>
    <submittedName>
        <fullName evidence="2">Ribosomal protein L7Ae-like RNA K-turn-binding protein</fullName>
    </submittedName>
</protein>
<comment type="caution">
    <text evidence="2">The sequence shown here is derived from an EMBL/GenBank/DDBJ whole genome shotgun (WGS) entry which is preliminary data.</text>
</comment>
<dbReference type="NCBIfam" id="NF004078">
    <property type="entry name" value="PRK05583.1"/>
    <property type="match status" value="1"/>
</dbReference>
<dbReference type="RefSeq" id="WP_132241657.1">
    <property type="nucleotide sequence ID" value="NZ_SLWV01000001.1"/>
</dbReference>
<dbReference type="GO" id="GO:0005840">
    <property type="term" value="C:ribosome"/>
    <property type="evidence" value="ECO:0007669"/>
    <property type="project" value="UniProtKB-KW"/>
</dbReference>
<feature type="domain" description="Ribosomal protein eL8/eL30/eS12/Gadd45" evidence="1">
    <location>
        <begin position="5"/>
        <end position="93"/>
    </location>
</feature>
<evidence type="ECO:0000313" key="3">
    <source>
        <dbReference type="Proteomes" id="UP000294919"/>
    </source>
</evidence>
<keyword evidence="2" id="KW-0689">Ribosomal protein</keyword>
<dbReference type="InterPro" id="IPR029064">
    <property type="entry name" value="Ribosomal_eL30-like_sf"/>
</dbReference>
<name>A0A4R2KYZ6_9FIRM</name>
<proteinExistence type="predicted"/>
<keyword evidence="3" id="KW-1185">Reference proteome</keyword>
<reference evidence="2 3" key="1">
    <citation type="submission" date="2019-03" db="EMBL/GenBank/DDBJ databases">
        <title>Genomic Encyclopedia of Type Strains, Phase IV (KMG-IV): sequencing the most valuable type-strain genomes for metagenomic binning, comparative biology and taxonomic classification.</title>
        <authorList>
            <person name="Goeker M."/>
        </authorList>
    </citation>
    <scope>NUCLEOTIDE SEQUENCE [LARGE SCALE GENOMIC DNA]</scope>
    <source>
        <strain evidence="2 3">DSM 102940</strain>
    </source>
</reference>
<dbReference type="EMBL" id="SLWV01000001">
    <property type="protein sequence ID" value="TCO79901.1"/>
    <property type="molecule type" value="Genomic_DNA"/>
</dbReference>
<evidence type="ECO:0000313" key="2">
    <source>
        <dbReference type="EMBL" id="TCO79901.1"/>
    </source>
</evidence>
<dbReference type="Gene3D" id="3.30.1330.30">
    <property type="match status" value="1"/>
</dbReference>
<accession>A0A4R2KYZ6</accession>
<gene>
    <name evidence="2" type="ORF">EV214_101135</name>
</gene>
<organism evidence="2 3">
    <name type="scientific">Marinisporobacter balticus</name>
    <dbReference type="NCBI Taxonomy" id="2018667"/>
    <lineage>
        <taxon>Bacteria</taxon>
        <taxon>Bacillati</taxon>
        <taxon>Bacillota</taxon>
        <taxon>Clostridia</taxon>
        <taxon>Peptostreptococcales</taxon>
        <taxon>Thermotaleaceae</taxon>
        <taxon>Marinisporobacter</taxon>
    </lineage>
</organism>
<sequence length="108" mass="11978">MENKIFSFLGLAQRSGNLVTGEDTCIFNIKKNAVKLVIVANDASNNTKKKFQDVTGHKNVKFIIYGEKKQLSHAVGKINRTVYGIKDEAFANKLFSLIKDCLNNLGGE</sequence>
<dbReference type="OrthoDB" id="9794863at2"/>
<dbReference type="InterPro" id="IPR004038">
    <property type="entry name" value="Ribosomal_eL8/eL30/eS12/Gad45"/>
</dbReference>
<dbReference type="Proteomes" id="UP000294919">
    <property type="component" value="Unassembled WGS sequence"/>
</dbReference>